<evidence type="ECO:0000313" key="3">
    <source>
        <dbReference type="Proteomes" id="UP000438429"/>
    </source>
</evidence>
<evidence type="ECO:0000313" key="2">
    <source>
        <dbReference type="EMBL" id="KAF0030773.1"/>
    </source>
</evidence>
<proteinExistence type="predicted"/>
<feature type="compositionally biased region" description="Basic and acidic residues" evidence="1">
    <location>
        <begin position="72"/>
        <end position="81"/>
    </location>
</feature>
<accession>A0A6A4S907</accession>
<organism evidence="2 3">
    <name type="scientific">Scophthalmus maximus</name>
    <name type="common">Turbot</name>
    <name type="synonym">Psetta maxima</name>
    <dbReference type="NCBI Taxonomy" id="52904"/>
    <lineage>
        <taxon>Eukaryota</taxon>
        <taxon>Metazoa</taxon>
        <taxon>Chordata</taxon>
        <taxon>Craniata</taxon>
        <taxon>Vertebrata</taxon>
        <taxon>Euteleostomi</taxon>
        <taxon>Actinopterygii</taxon>
        <taxon>Neopterygii</taxon>
        <taxon>Teleostei</taxon>
        <taxon>Neoteleostei</taxon>
        <taxon>Acanthomorphata</taxon>
        <taxon>Carangaria</taxon>
        <taxon>Pleuronectiformes</taxon>
        <taxon>Pleuronectoidei</taxon>
        <taxon>Scophthalmidae</taxon>
        <taxon>Scophthalmus</taxon>
    </lineage>
</organism>
<gene>
    <name evidence="2" type="ORF">F2P81_017504</name>
</gene>
<dbReference type="Proteomes" id="UP000438429">
    <property type="component" value="Unassembled WGS sequence"/>
</dbReference>
<name>A0A6A4S907_SCOMX</name>
<dbReference type="AlphaFoldDB" id="A0A6A4S907"/>
<evidence type="ECO:0000256" key="1">
    <source>
        <dbReference type="SAM" id="MobiDB-lite"/>
    </source>
</evidence>
<comment type="caution">
    <text evidence="2">The sequence shown here is derived from an EMBL/GenBank/DDBJ whole genome shotgun (WGS) entry which is preliminary data.</text>
</comment>
<dbReference type="EMBL" id="VEVO01000015">
    <property type="protein sequence ID" value="KAF0030773.1"/>
    <property type="molecule type" value="Genomic_DNA"/>
</dbReference>
<feature type="region of interest" description="Disordered" evidence="1">
    <location>
        <begin position="1"/>
        <end position="81"/>
    </location>
</feature>
<sequence length="81" mass="8765">MDIFARPEAGACRRDDAQQSGPSERGTTDRRGPQTVGVHRPSGSTDRRGPQTVGVHRPSCSGEFQLSPSGFCHREEGEKKA</sequence>
<reference evidence="2 3" key="1">
    <citation type="submission" date="2019-06" db="EMBL/GenBank/DDBJ databases">
        <title>Draft genomes of female and male turbot (Scophthalmus maximus).</title>
        <authorList>
            <person name="Xu H."/>
            <person name="Xu X.-W."/>
            <person name="Shao C."/>
            <person name="Chen S."/>
        </authorList>
    </citation>
    <scope>NUCLEOTIDE SEQUENCE [LARGE SCALE GENOMIC DNA]</scope>
    <source>
        <strain evidence="2">Ysfricsl-2016a</strain>
        <tissue evidence="2">Blood</tissue>
    </source>
</reference>
<protein>
    <submittedName>
        <fullName evidence="2">Uncharacterized protein</fullName>
    </submittedName>
</protein>